<feature type="chain" id="PRO_5030650872" evidence="1">
    <location>
        <begin position="21"/>
        <end position="107"/>
    </location>
</feature>
<sequence>MRKIAAAVVTAILFPATAIAALDSYANFTADLTGELAFTFDDTKAGEQCPMPNGKNATLAIRGANRGNIISRGCWEELDNGNYRVHLFPQFPISGDLVVSKDQIKKF</sequence>
<keyword evidence="3" id="KW-1185">Reference proteome</keyword>
<name>A0A7W6N734_9HYPH</name>
<accession>A0A7W6N734</accession>
<feature type="signal peptide" evidence="1">
    <location>
        <begin position="1"/>
        <end position="20"/>
    </location>
</feature>
<dbReference type="RefSeq" id="WP_027315034.1">
    <property type="nucleotide sequence ID" value="NZ_JACIDC010000002.1"/>
</dbReference>
<keyword evidence="1" id="KW-0732">Signal</keyword>
<dbReference type="EMBL" id="JACIDC010000002">
    <property type="protein sequence ID" value="MBB4039226.1"/>
    <property type="molecule type" value="Genomic_DNA"/>
</dbReference>
<comment type="caution">
    <text evidence="2">The sequence shown here is derived from an EMBL/GenBank/DDBJ whole genome shotgun (WGS) entry which is preliminary data.</text>
</comment>
<evidence type="ECO:0000313" key="2">
    <source>
        <dbReference type="EMBL" id="MBB4039226.1"/>
    </source>
</evidence>
<organism evidence="2 3">
    <name type="scientific">Microvirga flocculans</name>
    <dbReference type="NCBI Taxonomy" id="217168"/>
    <lineage>
        <taxon>Bacteria</taxon>
        <taxon>Pseudomonadati</taxon>
        <taxon>Pseudomonadota</taxon>
        <taxon>Alphaproteobacteria</taxon>
        <taxon>Hyphomicrobiales</taxon>
        <taxon>Methylobacteriaceae</taxon>
        <taxon>Microvirga</taxon>
    </lineage>
</organism>
<gene>
    <name evidence="2" type="ORF">GGR34_000861</name>
</gene>
<proteinExistence type="predicted"/>
<dbReference type="Proteomes" id="UP000519439">
    <property type="component" value="Unassembled WGS sequence"/>
</dbReference>
<evidence type="ECO:0000256" key="1">
    <source>
        <dbReference type="SAM" id="SignalP"/>
    </source>
</evidence>
<protein>
    <submittedName>
        <fullName evidence="2">Uncharacterized protein</fullName>
    </submittedName>
</protein>
<evidence type="ECO:0000313" key="3">
    <source>
        <dbReference type="Proteomes" id="UP000519439"/>
    </source>
</evidence>
<dbReference type="AlphaFoldDB" id="A0A7W6N734"/>
<reference evidence="2 3" key="1">
    <citation type="submission" date="2020-08" db="EMBL/GenBank/DDBJ databases">
        <title>Genomic Encyclopedia of Type Strains, Phase IV (KMG-IV): sequencing the most valuable type-strain genomes for metagenomic binning, comparative biology and taxonomic classification.</title>
        <authorList>
            <person name="Goeker M."/>
        </authorList>
    </citation>
    <scope>NUCLEOTIDE SEQUENCE [LARGE SCALE GENOMIC DNA]</scope>
    <source>
        <strain evidence="2 3">DSM 15743</strain>
    </source>
</reference>